<dbReference type="InterPro" id="IPR008979">
    <property type="entry name" value="Galactose-bd-like_sf"/>
</dbReference>
<evidence type="ECO:0000259" key="5">
    <source>
        <dbReference type="PROSITE" id="PS51762"/>
    </source>
</evidence>
<dbReference type="Pfam" id="PF18962">
    <property type="entry name" value="Por_Secre_tail"/>
    <property type="match status" value="1"/>
</dbReference>
<reference evidence="6 7" key="1">
    <citation type="submission" date="2021-04" db="EMBL/GenBank/DDBJ databases">
        <title>Chitinophaga sp. nov., isolated from the rhizosphere soil.</title>
        <authorList>
            <person name="He S."/>
        </authorList>
    </citation>
    <scope>NUCLEOTIDE SEQUENCE [LARGE SCALE GENOMIC DNA]</scope>
    <source>
        <strain evidence="6 7">2R12</strain>
    </source>
</reference>
<dbReference type="Pfam" id="PF00722">
    <property type="entry name" value="Glyco_hydro_16"/>
    <property type="match status" value="1"/>
</dbReference>
<dbReference type="PROSITE" id="PS51762">
    <property type="entry name" value="GH16_2"/>
    <property type="match status" value="1"/>
</dbReference>
<feature type="chain" id="PRO_5046267914" evidence="3">
    <location>
        <begin position="23"/>
        <end position="1146"/>
    </location>
</feature>
<evidence type="ECO:0000256" key="3">
    <source>
        <dbReference type="SAM" id="SignalP"/>
    </source>
</evidence>
<feature type="domain" description="GH16" evidence="5">
    <location>
        <begin position="282"/>
        <end position="531"/>
    </location>
</feature>
<gene>
    <name evidence="6" type="ORF">KE626_17140</name>
</gene>
<dbReference type="PROSITE" id="PS51175">
    <property type="entry name" value="CBM6"/>
    <property type="match status" value="2"/>
</dbReference>
<evidence type="ECO:0000256" key="2">
    <source>
        <dbReference type="ARBA" id="ARBA00022729"/>
    </source>
</evidence>
<dbReference type="InterPro" id="IPR050546">
    <property type="entry name" value="Glycosyl_Hydrlase_16"/>
</dbReference>
<dbReference type="Gene3D" id="2.60.40.1080">
    <property type="match status" value="2"/>
</dbReference>
<dbReference type="SMART" id="SM00606">
    <property type="entry name" value="CBD_IV"/>
    <property type="match status" value="2"/>
</dbReference>
<protein>
    <submittedName>
        <fullName evidence="6">Carbohydrate-binding protein</fullName>
    </submittedName>
</protein>
<sequence>MKNTSTLLVLLLGMLLCSKLQAQYLLLDNMEGSGPCSGRWTYYAGNTTTGKVQFGVPNPSMTGLNTSPLVAKFIKDTTCFEYMTAGCSLPDSFDLSTNSIFKMLVYASTKDEIMFKLQPGDNYSKAVYFTYKVSQINQWEEATFNFQSVKNRTDFNKIEVHYIDGRKANGILYFDLVQGPNPTGIILKDTSILMGQENGAVLTATLRGSVFDTVLTTAGWTASNLPSGVSIGNVQRVNDTIARITLSGNSPANYSRAVLKLSVSGQELVNANTTSYNARGNVVFEGNPNWTIIFNDEFNTDGVPDVTKWKVDPQPKGWINGEQQVYTDTTHDNARIKNGNLVIKGKKDFPNGNTTEPWSSARLITQGRTDFLYGKVEVRAKLPRARGSWPAIWLMPTSSAYGAWPKSGELDVMEHVGNNFGTVLSTVHTQNHNWTNGGQVSASKKLMDADTAFHVYGMEWSADSIAFIYDSVHVLTYKNPHTDWKDWPFDQKFFLILNVAIGGGMGGAIADADWPDSMTVDYVRISQKGLGTPILDSVTVTPATLSFLPGKTQQYTAKAVDQNGRVMNVTPVWSITGAGNSITAGGLATLNDTAKITATLTAGGITKTAVAIANVRAAHYKPIPAKIEAENFDNGNACCTESTADTGGGLDVSYIGTGTWFEYDIAVPDSNEYRIQFRVAANSLSSVNILLDNVTLQTVNLPASGGWQNWSTVTSLPIRLGPGQKTIRIQANKDGWNFNWLRFLRADSIPLARLTVKPDTAVMNTGTAKQFTVSGIGQDSSVFMVQPVWAVSGTGNSISANGLFTANVTGNYFITATEGGVADTAIAQVTAVPVLTRIVVTPDTVAVPVGASQQFKATGYDQRDSIFAFTPVWTTTGTGNIISTTGVFTAGNTPGSYVVSASRDTVSGGAVVNTGYSCSVNGKYEAESASNRATGPYLETCTDIGGGQNFINLHVNDWFAYSTLNVPVAGRYTISFRVSTTAAAKIWIGHSGYNFGTIDIPSTGGVWQTISDTITLPALSYTGVHVQSGAFKYNWFSISNCAVAPPGDSSAARMAYSAAAKLPEANHINRVTIYPNPTTGQLVLELKDPVYNRLTLLDLHGNVVKQWRINKGQTRISQDIGTVTAGTYILKLENEHSVATFKVIKL</sequence>
<name>A0ABS5J1U3_9BACT</name>
<keyword evidence="2 3" id="KW-0732">Signal</keyword>
<evidence type="ECO:0000259" key="4">
    <source>
        <dbReference type="PROSITE" id="PS51175"/>
    </source>
</evidence>
<dbReference type="PANTHER" id="PTHR10963:SF55">
    <property type="entry name" value="GLYCOSIDE HYDROLASE FAMILY 16 PROTEIN"/>
    <property type="match status" value="1"/>
</dbReference>
<comment type="caution">
    <text evidence="6">The sequence shown here is derived from an EMBL/GenBank/DDBJ whole genome shotgun (WGS) entry which is preliminary data.</text>
</comment>
<evidence type="ECO:0000313" key="6">
    <source>
        <dbReference type="EMBL" id="MBS0029050.1"/>
    </source>
</evidence>
<accession>A0ABS5J1U3</accession>
<evidence type="ECO:0000313" key="7">
    <source>
        <dbReference type="Proteomes" id="UP000676386"/>
    </source>
</evidence>
<dbReference type="PANTHER" id="PTHR10963">
    <property type="entry name" value="GLYCOSYL HYDROLASE-RELATED"/>
    <property type="match status" value="1"/>
</dbReference>
<feature type="domain" description="CBM6" evidence="4">
    <location>
        <begin position="625"/>
        <end position="744"/>
    </location>
</feature>
<dbReference type="InterPro" id="IPR013320">
    <property type="entry name" value="ConA-like_dom_sf"/>
</dbReference>
<feature type="domain" description="CBM6" evidence="4">
    <location>
        <begin position="922"/>
        <end position="1039"/>
    </location>
</feature>
<dbReference type="SUPFAM" id="SSF49899">
    <property type="entry name" value="Concanavalin A-like lectins/glucanases"/>
    <property type="match status" value="1"/>
</dbReference>
<dbReference type="InterPro" id="IPR000757">
    <property type="entry name" value="Beta-glucanase-like"/>
</dbReference>
<dbReference type="Gene3D" id="2.60.120.200">
    <property type="match status" value="1"/>
</dbReference>
<organism evidence="6 7">
    <name type="scientific">Chitinophaga hostae</name>
    <dbReference type="NCBI Taxonomy" id="2831022"/>
    <lineage>
        <taxon>Bacteria</taxon>
        <taxon>Pseudomonadati</taxon>
        <taxon>Bacteroidota</taxon>
        <taxon>Chitinophagia</taxon>
        <taxon>Chitinophagales</taxon>
        <taxon>Chitinophagaceae</taxon>
        <taxon>Chitinophaga</taxon>
    </lineage>
</organism>
<dbReference type="InterPro" id="IPR006584">
    <property type="entry name" value="Cellulose-bd_IV"/>
</dbReference>
<keyword evidence="7" id="KW-1185">Reference proteome</keyword>
<feature type="signal peptide" evidence="3">
    <location>
        <begin position="1"/>
        <end position="22"/>
    </location>
</feature>
<dbReference type="InterPro" id="IPR026444">
    <property type="entry name" value="Secre_tail"/>
</dbReference>
<dbReference type="RefSeq" id="WP_211974144.1">
    <property type="nucleotide sequence ID" value="NZ_CBFHAM010000024.1"/>
</dbReference>
<evidence type="ECO:0000256" key="1">
    <source>
        <dbReference type="ARBA" id="ARBA00006865"/>
    </source>
</evidence>
<dbReference type="CDD" id="cd08023">
    <property type="entry name" value="GH16_laminarinase_like"/>
    <property type="match status" value="1"/>
</dbReference>
<dbReference type="EMBL" id="JAGTXB010000007">
    <property type="protein sequence ID" value="MBS0029050.1"/>
    <property type="molecule type" value="Genomic_DNA"/>
</dbReference>
<dbReference type="NCBIfam" id="TIGR04183">
    <property type="entry name" value="Por_Secre_tail"/>
    <property type="match status" value="1"/>
</dbReference>
<dbReference type="InterPro" id="IPR003343">
    <property type="entry name" value="Big_2"/>
</dbReference>
<proteinExistence type="inferred from homology"/>
<dbReference type="InterPro" id="IPR005084">
    <property type="entry name" value="CBM6"/>
</dbReference>
<dbReference type="Pfam" id="PF03422">
    <property type="entry name" value="CBM_6"/>
    <property type="match status" value="2"/>
</dbReference>
<dbReference type="SUPFAM" id="SSF49785">
    <property type="entry name" value="Galactose-binding domain-like"/>
    <property type="match status" value="2"/>
</dbReference>
<dbReference type="Proteomes" id="UP000676386">
    <property type="component" value="Unassembled WGS sequence"/>
</dbReference>
<dbReference type="Gene3D" id="2.60.120.260">
    <property type="entry name" value="Galactose-binding domain-like"/>
    <property type="match status" value="2"/>
</dbReference>
<dbReference type="SMART" id="SM00635">
    <property type="entry name" value="BID_2"/>
    <property type="match status" value="3"/>
</dbReference>
<comment type="similarity">
    <text evidence="1">Belongs to the glycosyl hydrolase 16 family.</text>
</comment>
<dbReference type="CDD" id="cd04080">
    <property type="entry name" value="CBM6_cellulase-like"/>
    <property type="match status" value="2"/>
</dbReference>